<evidence type="ECO:0000256" key="10">
    <source>
        <dbReference type="ARBA" id="ARBA00023012"/>
    </source>
</evidence>
<dbReference type="PRINTS" id="PR00344">
    <property type="entry name" value="BCTRLSENSOR"/>
</dbReference>
<keyword evidence="8 15" id="KW-0418">Kinase</keyword>
<dbReference type="GO" id="GO:0000156">
    <property type="term" value="F:phosphorelay response regulator activity"/>
    <property type="evidence" value="ECO:0007669"/>
    <property type="project" value="TreeGrafter"/>
</dbReference>
<dbReference type="InterPro" id="IPR003594">
    <property type="entry name" value="HATPase_dom"/>
</dbReference>
<keyword evidence="7" id="KW-0547">Nucleotide-binding</keyword>
<evidence type="ECO:0000259" key="14">
    <source>
        <dbReference type="PROSITE" id="PS50885"/>
    </source>
</evidence>
<dbReference type="GO" id="GO:0005524">
    <property type="term" value="F:ATP binding"/>
    <property type="evidence" value="ECO:0007669"/>
    <property type="project" value="UniProtKB-KW"/>
</dbReference>
<keyword evidence="12" id="KW-1133">Transmembrane helix</keyword>
<keyword evidence="11 12" id="KW-0472">Membrane</keyword>
<dbReference type="SMART" id="SM00388">
    <property type="entry name" value="HisKA"/>
    <property type="match status" value="1"/>
</dbReference>
<evidence type="ECO:0000256" key="2">
    <source>
        <dbReference type="ARBA" id="ARBA00004651"/>
    </source>
</evidence>
<dbReference type="SUPFAM" id="SSF47384">
    <property type="entry name" value="Homodimeric domain of signal transducing histidine kinase"/>
    <property type="match status" value="1"/>
</dbReference>
<name>A0A3P3U5B0_9BACL</name>
<dbReference type="OrthoDB" id="335833at2"/>
<dbReference type="SMART" id="SM00304">
    <property type="entry name" value="HAMP"/>
    <property type="match status" value="1"/>
</dbReference>
<feature type="domain" description="HAMP" evidence="14">
    <location>
        <begin position="208"/>
        <end position="260"/>
    </location>
</feature>
<evidence type="ECO:0000256" key="9">
    <source>
        <dbReference type="ARBA" id="ARBA00022840"/>
    </source>
</evidence>
<dbReference type="Pfam" id="PF00512">
    <property type="entry name" value="HisKA"/>
    <property type="match status" value="1"/>
</dbReference>
<dbReference type="PANTHER" id="PTHR42878">
    <property type="entry name" value="TWO-COMPONENT HISTIDINE KINASE"/>
    <property type="match status" value="1"/>
</dbReference>
<dbReference type="GO" id="GO:0005886">
    <property type="term" value="C:plasma membrane"/>
    <property type="evidence" value="ECO:0007669"/>
    <property type="project" value="UniProtKB-SubCell"/>
</dbReference>
<reference evidence="15 16" key="1">
    <citation type="submission" date="2018-11" db="EMBL/GenBank/DDBJ databases">
        <title>Genome sequencing of Paenibacillus sp. KCOM 3021 (= ChDC PVNT-B20).</title>
        <authorList>
            <person name="Kook J.-K."/>
            <person name="Park S.-N."/>
            <person name="Lim Y.K."/>
        </authorList>
    </citation>
    <scope>NUCLEOTIDE SEQUENCE [LARGE SCALE GENOMIC DNA]</scope>
    <source>
        <strain evidence="15 16">KCOM 3021</strain>
    </source>
</reference>
<accession>A0A3P3U5B0</accession>
<organism evidence="15 16">
    <name type="scientific">Paenibacillus oralis</name>
    <dbReference type="NCBI Taxonomy" id="2490856"/>
    <lineage>
        <taxon>Bacteria</taxon>
        <taxon>Bacillati</taxon>
        <taxon>Bacillota</taxon>
        <taxon>Bacilli</taxon>
        <taxon>Bacillales</taxon>
        <taxon>Paenibacillaceae</taxon>
        <taxon>Paenibacillus</taxon>
    </lineage>
</organism>
<dbReference type="SUPFAM" id="SSF158472">
    <property type="entry name" value="HAMP domain-like"/>
    <property type="match status" value="1"/>
</dbReference>
<keyword evidence="6" id="KW-0808">Transferase</keyword>
<evidence type="ECO:0000256" key="1">
    <source>
        <dbReference type="ARBA" id="ARBA00000085"/>
    </source>
</evidence>
<keyword evidence="4" id="KW-1003">Cell membrane</keyword>
<evidence type="ECO:0000256" key="7">
    <source>
        <dbReference type="ARBA" id="ARBA00022741"/>
    </source>
</evidence>
<dbReference type="GO" id="GO:0030295">
    <property type="term" value="F:protein kinase activator activity"/>
    <property type="evidence" value="ECO:0007669"/>
    <property type="project" value="TreeGrafter"/>
</dbReference>
<evidence type="ECO:0000313" key="16">
    <source>
        <dbReference type="Proteomes" id="UP000267017"/>
    </source>
</evidence>
<dbReference type="InterPro" id="IPR050351">
    <property type="entry name" value="BphY/WalK/GraS-like"/>
</dbReference>
<evidence type="ECO:0000256" key="4">
    <source>
        <dbReference type="ARBA" id="ARBA00022475"/>
    </source>
</evidence>
<comment type="subcellular location">
    <subcellularLocation>
        <location evidence="2">Cell membrane</location>
        <topology evidence="2">Multi-pass membrane protein</topology>
    </subcellularLocation>
</comment>
<keyword evidence="5" id="KW-0597">Phosphoprotein</keyword>
<feature type="transmembrane region" description="Helical" evidence="12">
    <location>
        <begin position="183"/>
        <end position="206"/>
    </location>
</feature>
<dbReference type="Pfam" id="PF02518">
    <property type="entry name" value="HATPase_c"/>
    <property type="match status" value="1"/>
</dbReference>
<keyword evidence="12" id="KW-0812">Transmembrane</keyword>
<evidence type="ECO:0000256" key="12">
    <source>
        <dbReference type="SAM" id="Phobius"/>
    </source>
</evidence>
<evidence type="ECO:0000313" key="15">
    <source>
        <dbReference type="EMBL" id="RRJ65551.1"/>
    </source>
</evidence>
<keyword evidence="16" id="KW-1185">Reference proteome</keyword>
<dbReference type="Gene3D" id="6.10.340.10">
    <property type="match status" value="1"/>
</dbReference>
<dbReference type="PROSITE" id="PS50109">
    <property type="entry name" value="HIS_KIN"/>
    <property type="match status" value="1"/>
</dbReference>
<evidence type="ECO:0000256" key="6">
    <source>
        <dbReference type="ARBA" id="ARBA00022679"/>
    </source>
</evidence>
<dbReference type="PROSITE" id="PS50885">
    <property type="entry name" value="HAMP"/>
    <property type="match status" value="1"/>
</dbReference>
<dbReference type="EC" id="2.7.13.3" evidence="3"/>
<dbReference type="InterPro" id="IPR036890">
    <property type="entry name" value="HATPase_C_sf"/>
</dbReference>
<keyword evidence="9" id="KW-0067">ATP-binding</keyword>
<evidence type="ECO:0000256" key="5">
    <source>
        <dbReference type="ARBA" id="ARBA00022553"/>
    </source>
</evidence>
<dbReference type="Proteomes" id="UP000267017">
    <property type="component" value="Unassembled WGS sequence"/>
</dbReference>
<dbReference type="AlphaFoldDB" id="A0A3P3U5B0"/>
<dbReference type="InterPro" id="IPR004358">
    <property type="entry name" value="Sig_transdc_His_kin-like_C"/>
</dbReference>
<dbReference type="EMBL" id="RRCN01000001">
    <property type="protein sequence ID" value="RRJ65551.1"/>
    <property type="molecule type" value="Genomic_DNA"/>
</dbReference>
<dbReference type="Pfam" id="PF00672">
    <property type="entry name" value="HAMP"/>
    <property type="match status" value="1"/>
</dbReference>
<dbReference type="Gene3D" id="3.30.565.10">
    <property type="entry name" value="Histidine kinase-like ATPase, C-terminal domain"/>
    <property type="match status" value="1"/>
</dbReference>
<dbReference type="CDD" id="cd00082">
    <property type="entry name" value="HisKA"/>
    <property type="match status" value="1"/>
</dbReference>
<evidence type="ECO:0000256" key="3">
    <source>
        <dbReference type="ARBA" id="ARBA00012438"/>
    </source>
</evidence>
<dbReference type="CDD" id="cd00075">
    <property type="entry name" value="HATPase"/>
    <property type="match status" value="1"/>
</dbReference>
<evidence type="ECO:0000259" key="13">
    <source>
        <dbReference type="PROSITE" id="PS50109"/>
    </source>
</evidence>
<dbReference type="SUPFAM" id="SSF55874">
    <property type="entry name" value="ATPase domain of HSP90 chaperone/DNA topoisomerase II/histidine kinase"/>
    <property type="match status" value="1"/>
</dbReference>
<dbReference type="InterPro" id="IPR036097">
    <property type="entry name" value="HisK_dim/P_sf"/>
</dbReference>
<evidence type="ECO:0000256" key="8">
    <source>
        <dbReference type="ARBA" id="ARBA00022777"/>
    </source>
</evidence>
<evidence type="ECO:0000256" key="11">
    <source>
        <dbReference type="ARBA" id="ARBA00023136"/>
    </source>
</evidence>
<dbReference type="RefSeq" id="WP_128633356.1">
    <property type="nucleotide sequence ID" value="NZ_RRCN01000001.1"/>
</dbReference>
<dbReference type="GO" id="GO:0000155">
    <property type="term" value="F:phosphorelay sensor kinase activity"/>
    <property type="evidence" value="ECO:0007669"/>
    <property type="project" value="InterPro"/>
</dbReference>
<dbReference type="Gene3D" id="1.10.287.130">
    <property type="match status" value="1"/>
</dbReference>
<protein>
    <recommendedName>
        <fullName evidence="3">histidine kinase</fullName>
        <ecNumber evidence="3">2.7.13.3</ecNumber>
    </recommendedName>
</protein>
<dbReference type="InterPro" id="IPR003660">
    <property type="entry name" value="HAMP_dom"/>
</dbReference>
<sequence>MTIRRRLILSYVAMVLIPLFLILIIGMILTRVFFGGEAGDGNKEGIFPMHGAAFSQVWETINQREQVMNGVKFIAEHDPGLLADNEFLTETDKTLQGLQAGLVVVKNGEVLFASSGVNREGLEDDLSKVGTGGERRHSGWIKEPKVNGRYNAERVDFVFAGQSPGSLYLLSDLNPVFNKMSQFMPTLFLSLLIVIAFTNLLLTFFVSRSIIRPLYTLKHAAERIKEGELDQPLELKRRDEFGEVGEAFEEMRERLKASIRLQLQYEENRKELISNISHDLKTPITGIKACVEGLRDGIADTEEKRDKYIAMIGQKTADMDRLIEELFLFSKLDLKRLPFHFEPVDLHRYLEEWAEELKTDPRYKDVHIDFRSKLAGPLPVLADRDKLKRVLMNIGGNSLQYMNKPEKDLRIELDARPREAIIRIADNGAGIAGEALPHVFERFYRAESARSSTTGGSGLGLAIVRQIVEEHGGNVRADSAVGEGTAISFTLPRRGNLPMGGEQE</sequence>
<feature type="domain" description="Histidine kinase" evidence="13">
    <location>
        <begin position="275"/>
        <end position="495"/>
    </location>
</feature>
<dbReference type="CDD" id="cd06225">
    <property type="entry name" value="HAMP"/>
    <property type="match status" value="1"/>
</dbReference>
<dbReference type="SMART" id="SM00387">
    <property type="entry name" value="HATPase_c"/>
    <property type="match status" value="1"/>
</dbReference>
<dbReference type="PANTHER" id="PTHR42878:SF7">
    <property type="entry name" value="SENSOR HISTIDINE KINASE GLRK"/>
    <property type="match status" value="1"/>
</dbReference>
<dbReference type="GO" id="GO:0007234">
    <property type="term" value="P:osmosensory signaling via phosphorelay pathway"/>
    <property type="evidence" value="ECO:0007669"/>
    <property type="project" value="TreeGrafter"/>
</dbReference>
<comment type="caution">
    <text evidence="15">The sequence shown here is derived from an EMBL/GenBank/DDBJ whole genome shotgun (WGS) entry which is preliminary data.</text>
</comment>
<proteinExistence type="predicted"/>
<keyword evidence="10" id="KW-0902">Two-component regulatory system</keyword>
<dbReference type="InterPro" id="IPR003661">
    <property type="entry name" value="HisK_dim/P_dom"/>
</dbReference>
<comment type="catalytic activity">
    <reaction evidence="1">
        <text>ATP + protein L-histidine = ADP + protein N-phospho-L-histidine.</text>
        <dbReference type="EC" id="2.7.13.3"/>
    </reaction>
</comment>
<gene>
    <name evidence="15" type="ORF">EHV15_23495</name>
</gene>
<feature type="transmembrane region" description="Helical" evidence="12">
    <location>
        <begin position="7"/>
        <end position="34"/>
    </location>
</feature>
<dbReference type="InterPro" id="IPR005467">
    <property type="entry name" value="His_kinase_dom"/>
</dbReference>
<dbReference type="FunFam" id="3.30.565.10:FF:000006">
    <property type="entry name" value="Sensor histidine kinase WalK"/>
    <property type="match status" value="1"/>
</dbReference>